<accession>A0AA41QYU2</accession>
<gene>
    <name evidence="1" type="ORF">MRX98_03095</name>
</gene>
<proteinExistence type="predicted"/>
<name>A0AA41QYU2_9BACT</name>
<dbReference type="EMBL" id="JALJRB010000002">
    <property type="protein sequence ID" value="MCJ8499547.1"/>
    <property type="molecule type" value="Genomic_DNA"/>
</dbReference>
<sequence>MKPSLGEDIILKIADRPNHPFCQGMLHFNWGWDFWWAVWNLGNPGTSLKIACHSPNYQLASIQLRILMENSNTGEDSYVSKGSKSRPFIEKKVHFSIRAKGLWKNDADSTYPSRCGCD</sequence>
<dbReference type="RefSeq" id="WP_246903066.1">
    <property type="nucleotide sequence ID" value="NZ_JALJRB010000002.1"/>
</dbReference>
<dbReference type="AlphaFoldDB" id="A0AA41QYU2"/>
<keyword evidence="2" id="KW-1185">Reference proteome</keyword>
<reference evidence="1" key="1">
    <citation type="submission" date="2022-04" db="EMBL/GenBank/DDBJ databases">
        <title>Desulfatitalea alkaliphila sp. nov., a novel anaerobic sulfate-reducing bacterium isolated from terrestrial mud volcano, Taman Peninsula, Russia.</title>
        <authorList>
            <person name="Khomyakova M.A."/>
            <person name="Merkel A.Y."/>
            <person name="Slobodkin A.I."/>
        </authorList>
    </citation>
    <scope>NUCLEOTIDE SEQUENCE</scope>
    <source>
        <strain evidence="1">M08but</strain>
    </source>
</reference>
<evidence type="ECO:0000313" key="2">
    <source>
        <dbReference type="Proteomes" id="UP001165427"/>
    </source>
</evidence>
<evidence type="ECO:0000313" key="1">
    <source>
        <dbReference type="EMBL" id="MCJ8499547.1"/>
    </source>
</evidence>
<protein>
    <submittedName>
        <fullName evidence="1">Uncharacterized protein</fullName>
    </submittedName>
</protein>
<organism evidence="1 2">
    <name type="scientific">Desulfatitalea alkaliphila</name>
    <dbReference type="NCBI Taxonomy" id="2929485"/>
    <lineage>
        <taxon>Bacteria</taxon>
        <taxon>Pseudomonadati</taxon>
        <taxon>Thermodesulfobacteriota</taxon>
        <taxon>Desulfobacteria</taxon>
        <taxon>Desulfobacterales</taxon>
        <taxon>Desulfosarcinaceae</taxon>
        <taxon>Desulfatitalea</taxon>
    </lineage>
</organism>
<dbReference type="Proteomes" id="UP001165427">
    <property type="component" value="Unassembled WGS sequence"/>
</dbReference>
<comment type="caution">
    <text evidence="1">The sequence shown here is derived from an EMBL/GenBank/DDBJ whole genome shotgun (WGS) entry which is preliminary data.</text>
</comment>